<keyword evidence="3" id="KW-1185">Reference proteome</keyword>
<evidence type="ECO:0000313" key="2">
    <source>
        <dbReference type="EMBL" id="MEQ2412398.1"/>
    </source>
</evidence>
<comment type="caution">
    <text evidence="2">The sequence shown here is derived from an EMBL/GenBank/DDBJ whole genome shotgun (WGS) entry which is preliminary data.</text>
</comment>
<sequence>MKKTIFLIKSSATSYCPVCMEELSYRDSCKRILLREGHERHVCIIRRMKCCKCGTLHRELPDFLVPYKHYTAQVISGVLDGQITPDDEDSMDYPCEMTMHRWHHWLMKNTLRIDGYLRSVGHRLPGFTEKLLISGAPLLEILRSSMYNWLETILEFIYDSGGFLVP</sequence>
<feature type="domain" description="DUF6431" evidence="1">
    <location>
        <begin position="16"/>
        <end position="102"/>
    </location>
</feature>
<accession>A0ABV1CJ20</accession>
<dbReference type="EMBL" id="JBBNFW010000126">
    <property type="protein sequence ID" value="MEQ2412398.1"/>
    <property type="molecule type" value="Genomic_DNA"/>
</dbReference>
<evidence type="ECO:0000313" key="3">
    <source>
        <dbReference type="Proteomes" id="UP001470752"/>
    </source>
</evidence>
<dbReference type="InterPro" id="IPR045536">
    <property type="entry name" value="DUF6431"/>
</dbReference>
<evidence type="ECO:0000259" key="1">
    <source>
        <dbReference type="Pfam" id="PF20020"/>
    </source>
</evidence>
<reference evidence="2 3" key="1">
    <citation type="submission" date="2024-04" db="EMBL/GenBank/DDBJ databases">
        <title>Human intestinal bacterial collection.</title>
        <authorList>
            <person name="Pauvert C."/>
            <person name="Hitch T.C.A."/>
            <person name="Clavel T."/>
        </authorList>
    </citation>
    <scope>NUCLEOTIDE SEQUENCE [LARGE SCALE GENOMIC DNA]</scope>
    <source>
        <strain evidence="2 3">CLA-AA-H161</strain>
    </source>
</reference>
<dbReference type="RefSeq" id="WP_349082799.1">
    <property type="nucleotide sequence ID" value="NZ_JBBNFW010000126.1"/>
</dbReference>
<name>A0ABV1CJ20_9FIRM</name>
<gene>
    <name evidence="2" type="ORF">AAAX94_05040</name>
</gene>
<organism evidence="2 3">
    <name type="scientific">Blautia acetigignens</name>
    <dbReference type="NCBI Taxonomy" id="2981783"/>
    <lineage>
        <taxon>Bacteria</taxon>
        <taxon>Bacillati</taxon>
        <taxon>Bacillota</taxon>
        <taxon>Clostridia</taxon>
        <taxon>Lachnospirales</taxon>
        <taxon>Lachnospiraceae</taxon>
        <taxon>Blautia</taxon>
    </lineage>
</organism>
<protein>
    <submittedName>
        <fullName evidence="2">DUF6431 domain-containing protein</fullName>
    </submittedName>
</protein>
<proteinExistence type="predicted"/>
<dbReference type="Pfam" id="PF20020">
    <property type="entry name" value="DUF6431"/>
    <property type="match status" value="1"/>
</dbReference>
<dbReference type="Proteomes" id="UP001470752">
    <property type="component" value="Unassembled WGS sequence"/>
</dbReference>